<dbReference type="InterPro" id="IPR022998">
    <property type="entry name" value="ThiamineP_synth_TenI"/>
</dbReference>
<dbReference type="GO" id="GO:0009228">
    <property type="term" value="P:thiamine biosynthetic process"/>
    <property type="evidence" value="ECO:0007669"/>
    <property type="project" value="UniProtKB-KW"/>
</dbReference>
<dbReference type="PANTHER" id="PTHR20857:SF15">
    <property type="entry name" value="THIAMINE-PHOSPHATE SYNTHASE"/>
    <property type="match status" value="1"/>
</dbReference>
<comment type="pathway">
    <text evidence="1">Cofactor biosynthesis; thiamine diphosphate biosynthesis.</text>
</comment>
<protein>
    <recommendedName>
        <fullName evidence="3">Thiamine phosphate synthase/TenI domain-containing protein</fullName>
    </recommendedName>
</protein>
<dbReference type="EMBL" id="BARW01035595">
    <property type="protein sequence ID" value="GAJ21516.1"/>
    <property type="molecule type" value="Genomic_DNA"/>
</dbReference>
<keyword evidence="2" id="KW-0784">Thiamine biosynthesis</keyword>
<proteinExistence type="predicted"/>
<comment type="caution">
    <text evidence="4">The sequence shown here is derived from an EMBL/GenBank/DDBJ whole genome shotgun (WGS) entry which is preliminary data.</text>
</comment>
<reference evidence="4" key="1">
    <citation type="journal article" date="2014" name="Front. Microbiol.">
        <title>High frequency of phylogenetically diverse reductive dehalogenase-homologous genes in deep subseafloor sedimentary metagenomes.</title>
        <authorList>
            <person name="Kawai M."/>
            <person name="Futagami T."/>
            <person name="Toyoda A."/>
            <person name="Takaki Y."/>
            <person name="Nishi S."/>
            <person name="Hori S."/>
            <person name="Arai W."/>
            <person name="Tsubouchi T."/>
            <person name="Morono Y."/>
            <person name="Uchiyama I."/>
            <person name="Ito T."/>
            <person name="Fujiyama A."/>
            <person name="Inagaki F."/>
            <person name="Takami H."/>
        </authorList>
    </citation>
    <scope>NUCLEOTIDE SEQUENCE</scope>
    <source>
        <strain evidence="4">Expedition CK06-06</strain>
    </source>
</reference>
<dbReference type="InterPro" id="IPR036206">
    <property type="entry name" value="ThiamineP_synth_sf"/>
</dbReference>
<dbReference type="CDD" id="cd00564">
    <property type="entry name" value="TMP_TenI"/>
    <property type="match status" value="1"/>
</dbReference>
<name>X1VUX5_9ZZZZ</name>
<dbReference type="GO" id="GO:0005737">
    <property type="term" value="C:cytoplasm"/>
    <property type="evidence" value="ECO:0007669"/>
    <property type="project" value="TreeGrafter"/>
</dbReference>
<feature type="domain" description="Thiamine phosphate synthase/TenI" evidence="3">
    <location>
        <begin position="2"/>
        <end position="77"/>
    </location>
</feature>
<sequence length="99" mass="10131">TVEQAITAESEGADYIAVGSIYPTTSKETAKVIGLEGLHQIRQAVTSPLVAIGGITKDNAAEVIAAGASSVAVISAILQAESPEEAARQIVARLEVQSE</sequence>
<evidence type="ECO:0000259" key="3">
    <source>
        <dbReference type="Pfam" id="PF02581"/>
    </source>
</evidence>
<evidence type="ECO:0000256" key="1">
    <source>
        <dbReference type="ARBA" id="ARBA00004948"/>
    </source>
</evidence>
<organism evidence="4">
    <name type="scientific">marine sediment metagenome</name>
    <dbReference type="NCBI Taxonomy" id="412755"/>
    <lineage>
        <taxon>unclassified sequences</taxon>
        <taxon>metagenomes</taxon>
        <taxon>ecological metagenomes</taxon>
    </lineage>
</organism>
<dbReference type="GO" id="GO:0004789">
    <property type="term" value="F:thiamine-phosphate diphosphorylase activity"/>
    <property type="evidence" value="ECO:0007669"/>
    <property type="project" value="TreeGrafter"/>
</dbReference>
<feature type="non-terminal residue" evidence="4">
    <location>
        <position position="1"/>
    </location>
</feature>
<evidence type="ECO:0000256" key="2">
    <source>
        <dbReference type="ARBA" id="ARBA00022977"/>
    </source>
</evidence>
<gene>
    <name evidence="4" type="ORF">S12H4_55479</name>
</gene>
<accession>X1VUX5</accession>
<dbReference type="SUPFAM" id="SSF51391">
    <property type="entry name" value="Thiamin phosphate synthase"/>
    <property type="match status" value="1"/>
</dbReference>
<evidence type="ECO:0000313" key="4">
    <source>
        <dbReference type="EMBL" id="GAJ21516.1"/>
    </source>
</evidence>
<dbReference type="Gene3D" id="3.20.20.70">
    <property type="entry name" value="Aldolase class I"/>
    <property type="match status" value="1"/>
</dbReference>
<dbReference type="InterPro" id="IPR013785">
    <property type="entry name" value="Aldolase_TIM"/>
</dbReference>
<dbReference type="AlphaFoldDB" id="X1VUX5"/>
<dbReference type="PANTHER" id="PTHR20857">
    <property type="entry name" value="THIAMINE-PHOSPHATE PYROPHOSPHORYLASE"/>
    <property type="match status" value="1"/>
</dbReference>
<dbReference type="Pfam" id="PF02581">
    <property type="entry name" value="TMP-TENI"/>
    <property type="match status" value="1"/>
</dbReference>